<dbReference type="InterPro" id="IPR010982">
    <property type="entry name" value="Lambda_DNA-bd_dom_sf"/>
</dbReference>
<feature type="compositionally biased region" description="Basic and acidic residues" evidence="1">
    <location>
        <begin position="81"/>
        <end position="113"/>
    </location>
</feature>
<organism evidence="3 4">
    <name type="scientific">candidate division MSBL1 archaeon SCGC-AAA382M17</name>
    <dbReference type="NCBI Taxonomy" id="1698284"/>
    <lineage>
        <taxon>Archaea</taxon>
        <taxon>Methanobacteriati</taxon>
        <taxon>Methanobacteriota</taxon>
        <taxon>candidate division MSBL1</taxon>
    </lineage>
</organism>
<comment type="caution">
    <text evidence="3">The sequence shown here is derived from an EMBL/GenBank/DDBJ whole genome shotgun (WGS) entry which is preliminary data.</text>
</comment>
<feature type="region of interest" description="Disordered" evidence="1">
    <location>
        <begin position="72"/>
        <end position="113"/>
    </location>
</feature>
<dbReference type="Pfam" id="PF12844">
    <property type="entry name" value="HTH_19"/>
    <property type="match status" value="1"/>
</dbReference>
<evidence type="ECO:0000313" key="3">
    <source>
        <dbReference type="EMBL" id="KXB08705.1"/>
    </source>
</evidence>
<name>A0ABR5TMN5_9EURY</name>
<evidence type="ECO:0000259" key="2">
    <source>
        <dbReference type="PROSITE" id="PS50943"/>
    </source>
</evidence>
<dbReference type="Proteomes" id="UP000070633">
    <property type="component" value="Unassembled WGS sequence"/>
</dbReference>
<accession>A0ABR5TMN5</accession>
<proteinExistence type="predicted"/>
<keyword evidence="4" id="KW-1185">Reference proteome</keyword>
<protein>
    <recommendedName>
        <fullName evidence="2">HTH cro/C1-type domain-containing protein</fullName>
    </recommendedName>
</protein>
<dbReference type="SMART" id="SM00530">
    <property type="entry name" value="HTH_XRE"/>
    <property type="match status" value="1"/>
</dbReference>
<dbReference type="Gene3D" id="1.10.260.40">
    <property type="entry name" value="lambda repressor-like DNA-binding domains"/>
    <property type="match status" value="1"/>
</dbReference>
<sequence length="139" mass="16405">MKNRLMEFLKTHNLTSTKLADEIGVQRSSISHILSGRNKPSYDFIYKFLQYHKDINPKWLILGEGSMYTKEKQTSMSFEQQQEKSTLREAATKNEQTSEYRKSDSRELKSKSDESSYIAKIVIFYSDNHFEEYTPKDKK</sequence>
<gene>
    <name evidence="3" type="ORF">AKJ55_00525</name>
</gene>
<dbReference type="PROSITE" id="PS50943">
    <property type="entry name" value="HTH_CROC1"/>
    <property type="match status" value="1"/>
</dbReference>
<evidence type="ECO:0000256" key="1">
    <source>
        <dbReference type="SAM" id="MobiDB-lite"/>
    </source>
</evidence>
<dbReference type="EMBL" id="LHYI01000008">
    <property type="protein sequence ID" value="KXB08705.1"/>
    <property type="molecule type" value="Genomic_DNA"/>
</dbReference>
<dbReference type="InterPro" id="IPR001387">
    <property type="entry name" value="Cro/C1-type_HTH"/>
</dbReference>
<feature type="domain" description="HTH cro/C1-type" evidence="2">
    <location>
        <begin position="12"/>
        <end position="60"/>
    </location>
</feature>
<reference evidence="3 4" key="1">
    <citation type="journal article" date="2016" name="Sci. Rep.">
        <title>Metabolic traits of an uncultured archaeal lineage -MSBL1- from brine pools of the Red Sea.</title>
        <authorList>
            <person name="Mwirichia R."/>
            <person name="Alam I."/>
            <person name="Rashid M."/>
            <person name="Vinu M."/>
            <person name="Ba-Alawi W."/>
            <person name="Anthony Kamau A."/>
            <person name="Kamanda Ngugi D."/>
            <person name="Goker M."/>
            <person name="Klenk H.P."/>
            <person name="Bajic V."/>
            <person name="Stingl U."/>
        </authorList>
    </citation>
    <scope>NUCLEOTIDE SEQUENCE [LARGE SCALE GENOMIC DNA]</scope>
    <source>
        <strain evidence="3">SCGC-AAA382M17</strain>
    </source>
</reference>
<evidence type="ECO:0000313" key="4">
    <source>
        <dbReference type="Proteomes" id="UP000070633"/>
    </source>
</evidence>
<dbReference type="CDD" id="cd00093">
    <property type="entry name" value="HTH_XRE"/>
    <property type="match status" value="1"/>
</dbReference>
<dbReference type="SUPFAM" id="SSF47413">
    <property type="entry name" value="lambda repressor-like DNA-binding domains"/>
    <property type="match status" value="1"/>
</dbReference>